<dbReference type="OrthoDB" id="9794564at2"/>
<dbReference type="EMBL" id="FXAK01000007">
    <property type="protein sequence ID" value="SMF70842.1"/>
    <property type="molecule type" value="Genomic_DNA"/>
</dbReference>
<evidence type="ECO:0000313" key="1">
    <source>
        <dbReference type="EMBL" id="SMF70842.1"/>
    </source>
</evidence>
<protein>
    <submittedName>
        <fullName evidence="1">tRNA-binding protein</fullName>
    </submittedName>
</protein>
<evidence type="ECO:0000313" key="2">
    <source>
        <dbReference type="Proteomes" id="UP000192936"/>
    </source>
</evidence>
<dbReference type="AlphaFoldDB" id="A0A1X7GKW8"/>
<dbReference type="Gene3D" id="2.40.50.140">
    <property type="entry name" value="Nucleic acid-binding proteins"/>
    <property type="match status" value="1"/>
</dbReference>
<reference evidence="1 2" key="1">
    <citation type="submission" date="2017-04" db="EMBL/GenBank/DDBJ databases">
        <authorList>
            <person name="Afonso C.L."/>
            <person name="Miller P.J."/>
            <person name="Scott M.A."/>
            <person name="Spackman E."/>
            <person name="Goraichik I."/>
            <person name="Dimitrov K.M."/>
            <person name="Suarez D.L."/>
            <person name="Swayne D.E."/>
        </authorList>
    </citation>
    <scope>NUCLEOTIDE SEQUENCE [LARGE SCALE GENOMIC DNA]</scope>
    <source>
        <strain evidence="1 2">A2P</strain>
    </source>
</reference>
<dbReference type="Proteomes" id="UP000192936">
    <property type="component" value="Unassembled WGS sequence"/>
</dbReference>
<dbReference type="STRING" id="286727.SAMN02982917_3945"/>
<gene>
    <name evidence="1" type="ORF">SAMN02982917_3945</name>
</gene>
<accession>A0A1X7GKW8</accession>
<dbReference type="RefSeq" id="WP_085088599.1">
    <property type="nucleotide sequence ID" value="NZ_FXAK01000007.1"/>
</dbReference>
<dbReference type="SUPFAM" id="SSF50249">
    <property type="entry name" value="Nucleic acid-binding proteins"/>
    <property type="match status" value="1"/>
</dbReference>
<proteinExistence type="predicted"/>
<organism evidence="1 2">
    <name type="scientific">Azospirillum oryzae</name>
    <dbReference type="NCBI Taxonomy" id="286727"/>
    <lineage>
        <taxon>Bacteria</taxon>
        <taxon>Pseudomonadati</taxon>
        <taxon>Pseudomonadota</taxon>
        <taxon>Alphaproteobacteria</taxon>
        <taxon>Rhodospirillales</taxon>
        <taxon>Azospirillaceae</taxon>
        <taxon>Azospirillum</taxon>
    </lineage>
</organism>
<name>A0A1X7GKW8_9PROT</name>
<sequence>MTETITFDQFAAVDVRAGEIVQVEAFPEARKPAWKLVIDLGPEIGVNVNRHGVSAPISTIAC</sequence>
<dbReference type="InterPro" id="IPR012340">
    <property type="entry name" value="NA-bd_OB-fold"/>
</dbReference>